<dbReference type="InterPro" id="IPR012135">
    <property type="entry name" value="Dihydroorotate_DH_1_2"/>
</dbReference>
<keyword evidence="6" id="KW-0560">Oxidoreductase</keyword>
<dbReference type="Gene3D" id="3.20.20.70">
    <property type="entry name" value="Aldolase class I"/>
    <property type="match status" value="1"/>
</dbReference>
<keyword evidence="10" id="KW-1185">Reference proteome</keyword>
<reference evidence="9 10" key="1">
    <citation type="submission" date="2018-02" db="EMBL/GenBank/DDBJ databases">
        <title>Genome sequence of the basidiomycete white-rot fungus Phlebia centrifuga.</title>
        <authorList>
            <person name="Granchi Z."/>
            <person name="Peng M."/>
            <person name="de Vries R.P."/>
            <person name="Hilden K."/>
            <person name="Makela M.R."/>
            <person name="Grigoriev I."/>
            <person name="Riley R."/>
        </authorList>
    </citation>
    <scope>NUCLEOTIDE SEQUENCE [LARGE SCALE GENOMIC DNA]</scope>
    <source>
        <strain evidence="9 10">FBCC195</strain>
    </source>
</reference>
<keyword evidence="3" id="KW-0285">Flavoprotein</keyword>
<dbReference type="OrthoDB" id="14784at2759"/>
<evidence type="ECO:0000256" key="1">
    <source>
        <dbReference type="ARBA" id="ARBA00001917"/>
    </source>
</evidence>
<comment type="caution">
    <text evidence="9">The sequence shown here is derived from an EMBL/GenBank/DDBJ whole genome shotgun (WGS) entry which is preliminary data.</text>
</comment>
<evidence type="ECO:0000313" key="10">
    <source>
        <dbReference type="Proteomes" id="UP000186601"/>
    </source>
</evidence>
<dbReference type="Gene3D" id="2.30.26.10">
    <property type="entry name" value="Dihydroorotate Dehydrogenase A, chain A, domain 2"/>
    <property type="match status" value="1"/>
</dbReference>
<evidence type="ECO:0000256" key="2">
    <source>
        <dbReference type="ARBA" id="ARBA00004725"/>
    </source>
</evidence>
<comment type="cofactor">
    <cofactor evidence="1">
        <name>FMN</name>
        <dbReference type="ChEBI" id="CHEBI:58210"/>
    </cofactor>
</comment>
<dbReference type="GO" id="GO:0044205">
    <property type="term" value="P:'de novo' UMP biosynthetic process"/>
    <property type="evidence" value="ECO:0007669"/>
    <property type="project" value="UniProtKB-UniPathway"/>
</dbReference>
<name>A0A2R6S4G6_9APHY</name>
<dbReference type="PIRSF" id="PIRSF000164">
    <property type="entry name" value="DHO_oxidase"/>
    <property type="match status" value="1"/>
</dbReference>
<dbReference type="STRING" id="98765.A0A2R6S4G6"/>
<accession>A0A2R6S4G6</accession>
<protein>
    <recommendedName>
        <fullName evidence="7">Dihydroorotate oxidase</fullName>
    </recommendedName>
</protein>
<dbReference type="GO" id="GO:0006207">
    <property type="term" value="P:'de novo' pyrimidine nucleobase biosynthetic process"/>
    <property type="evidence" value="ECO:0007669"/>
    <property type="project" value="TreeGrafter"/>
</dbReference>
<dbReference type="InterPro" id="IPR050074">
    <property type="entry name" value="DHO_dehydrogenase"/>
</dbReference>
<sequence length="350" mass="36922">MVQVHTIEISPPLINASCAWASDLAQLRELYDCPYTGAVTTRTATLNGFGEDDSNTVVFAASSTSSLNSYGYSPHPLASYLSWVHTLLTTPTASGSTPSKPIIISITAASSTVLGEMLDEIQELRVRLKQIHHSNGAAGVIDPSTLVAVELNTSCPNIKGTSPPAYNFPLLLPLLDVLASTFRSDSSLTIGLKLPPYLYSTRFQEVVRDLSMYSRGVPGSEGQDTANPFAFITSTNTLGSSLFFADQTTLPSSATSSDNAPYALPTQLGGLGGEALHPLALGNVFSFAKLLGAHSDPAMRRVVIFGVGGVTSSEAVRRMYGAGAKIVGCATMLGLMGVKVFRYLTDDASD</sequence>
<dbReference type="GO" id="GO:0005737">
    <property type="term" value="C:cytoplasm"/>
    <property type="evidence" value="ECO:0007669"/>
    <property type="project" value="InterPro"/>
</dbReference>
<keyword evidence="4" id="KW-0288">FMN</keyword>
<keyword evidence="5" id="KW-0665">Pyrimidine biosynthesis</keyword>
<evidence type="ECO:0000259" key="8">
    <source>
        <dbReference type="Pfam" id="PF01180"/>
    </source>
</evidence>
<dbReference type="AlphaFoldDB" id="A0A2R6S4G6"/>
<dbReference type="PANTHER" id="PTHR48109:SF1">
    <property type="entry name" value="DIHYDROOROTATE DEHYDROGENASE (FUMARATE)"/>
    <property type="match status" value="1"/>
</dbReference>
<dbReference type="UniPathway" id="UPA00070"/>
<evidence type="ECO:0000256" key="6">
    <source>
        <dbReference type="ARBA" id="ARBA00023002"/>
    </source>
</evidence>
<organism evidence="9 10">
    <name type="scientific">Hermanssonia centrifuga</name>
    <dbReference type="NCBI Taxonomy" id="98765"/>
    <lineage>
        <taxon>Eukaryota</taxon>
        <taxon>Fungi</taxon>
        <taxon>Dikarya</taxon>
        <taxon>Basidiomycota</taxon>
        <taxon>Agaricomycotina</taxon>
        <taxon>Agaricomycetes</taxon>
        <taxon>Polyporales</taxon>
        <taxon>Meruliaceae</taxon>
        <taxon>Hermanssonia</taxon>
    </lineage>
</organism>
<feature type="domain" description="Dihydroorotate dehydrogenase catalytic" evidence="8">
    <location>
        <begin position="3"/>
        <end position="345"/>
    </location>
</feature>
<comment type="pathway">
    <text evidence="2">Pyrimidine metabolism; UMP biosynthesis via de novo pathway.</text>
</comment>
<dbReference type="EMBL" id="MLYV02000079">
    <property type="protein sequence ID" value="PSS37184.1"/>
    <property type="molecule type" value="Genomic_DNA"/>
</dbReference>
<proteinExistence type="predicted"/>
<dbReference type="GO" id="GO:0004152">
    <property type="term" value="F:dihydroorotate dehydrogenase activity"/>
    <property type="evidence" value="ECO:0007669"/>
    <property type="project" value="InterPro"/>
</dbReference>
<dbReference type="Proteomes" id="UP000186601">
    <property type="component" value="Unassembled WGS sequence"/>
</dbReference>
<dbReference type="InterPro" id="IPR013785">
    <property type="entry name" value="Aldolase_TIM"/>
</dbReference>
<evidence type="ECO:0000313" key="9">
    <source>
        <dbReference type="EMBL" id="PSS37184.1"/>
    </source>
</evidence>
<evidence type="ECO:0000256" key="7">
    <source>
        <dbReference type="ARBA" id="ARBA00031623"/>
    </source>
</evidence>
<evidence type="ECO:0000256" key="3">
    <source>
        <dbReference type="ARBA" id="ARBA00022630"/>
    </source>
</evidence>
<dbReference type="SUPFAM" id="SSF51395">
    <property type="entry name" value="FMN-linked oxidoreductases"/>
    <property type="match status" value="1"/>
</dbReference>
<evidence type="ECO:0000256" key="4">
    <source>
        <dbReference type="ARBA" id="ARBA00022643"/>
    </source>
</evidence>
<evidence type="ECO:0000256" key="5">
    <source>
        <dbReference type="ARBA" id="ARBA00022975"/>
    </source>
</evidence>
<dbReference type="Pfam" id="PF01180">
    <property type="entry name" value="DHO_dh"/>
    <property type="match status" value="1"/>
</dbReference>
<dbReference type="InterPro" id="IPR023359">
    <property type="entry name" value="Dihydro_DH_chainA_dom2"/>
</dbReference>
<dbReference type="InterPro" id="IPR005720">
    <property type="entry name" value="Dihydroorotate_DH_cat"/>
</dbReference>
<gene>
    <name evidence="9" type="ORF">PHLCEN_2v955</name>
</gene>
<dbReference type="PANTHER" id="PTHR48109">
    <property type="entry name" value="DIHYDROOROTATE DEHYDROGENASE (QUINONE), MITOCHONDRIAL-RELATED"/>
    <property type="match status" value="1"/>
</dbReference>